<evidence type="ECO:0000256" key="1">
    <source>
        <dbReference type="ARBA" id="ARBA00022617"/>
    </source>
</evidence>
<keyword evidence="3 4" id="KW-0408">Iron</keyword>
<keyword evidence="2 4" id="KW-0479">Metal-binding</keyword>
<dbReference type="InterPro" id="IPR009056">
    <property type="entry name" value="Cyt_c-like_dom"/>
</dbReference>
<feature type="transmembrane region" description="Helical" evidence="5">
    <location>
        <begin position="78"/>
        <end position="101"/>
    </location>
</feature>
<proteinExistence type="predicted"/>
<sequence>MDIHAKTVLAVLLLAVGFVATLIMFHLQGRGETVRNPGRLRGAHRAFGLVFFVLLVLLVFTGMRYVAWGRGEPSARSIIHVVLAAALVAVFVLKLLIARFYRGLLRYVSAFGMIVFVLTVLVFSASAGYYLARGGQIWGDREVQEREEKTSALAEEAVPEAVHAGAAVYERYCAFCHYAESTESKLGPGLKGVLRAETLPVSGRPATAENILDTLENPIGTMPAFTNLTAEELERLIAFLETI</sequence>
<keyword evidence="5" id="KW-1133">Transmembrane helix</keyword>
<dbReference type="SUPFAM" id="SSF46626">
    <property type="entry name" value="Cytochrome c"/>
    <property type="match status" value="1"/>
</dbReference>
<dbReference type="Pfam" id="PF13442">
    <property type="entry name" value="Cytochrome_CBB3"/>
    <property type="match status" value="1"/>
</dbReference>
<evidence type="ECO:0000256" key="4">
    <source>
        <dbReference type="PROSITE-ProRule" id="PRU00433"/>
    </source>
</evidence>
<keyword evidence="1 4" id="KW-0349">Heme</keyword>
<feature type="transmembrane region" description="Helical" evidence="5">
    <location>
        <begin position="7"/>
        <end position="27"/>
    </location>
</feature>
<gene>
    <name evidence="7" type="ORF">ENO08_03930</name>
</gene>
<organism evidence="7">
    <name type="scientific">Eiseniibacteriota bacterium</name>
    <dbReference type="NCBI Taxonomy" id="2212470"/>
    <lineage>
        <taxon>Bacteria</taxon>
        <taxon>Candidatus Eiseniibacteriota</taxon>
    </lineage>
</organism>
<comment type="caution">
    <text evidence="7">The sequence shown here is derived from an EMBL/GenBank/DDBJ whole genome shotgun (WGS) entry which is preliminary data.</text>
</comment>
<keyword evidence="5" id="KW-0812">Transmembrane</keyword>
<dbReference type="AlphaFoldDB" id="A0A7V2AUT0"/>
<evidence type="ECO:0000256" key="2">
    <source>
        <dbReference type="ARBA" id="ARBA00022723"/>
    </source>
</evidence>
<accession>A0A7V2AUT0</accession>
<evidence type="ECO:0000256" key="5">
    <source>
        <dbReference type="SAM" id="Phobius"/>
    </source>
</evidence>
<dbReference type="PROSITE" id="PS51007">
    <property type="entry name" value="CYTC"/>
    <property type="match status" value="1"/>
</dbReference>
<dbReference type="GO" id="GO:0020037">
    <property type="term" value="F:heme binding"/>
    <property type="evidence" value="ECO:0007669"/>
    <property type="project" value="InterPro"/>
</dbReference>
<reference evidence="7" key="1">
    <citation type="journal article" date="2020" name="mSystems">
        <title>Genome- and Community-Level Interaction Insights into Carbon Utilization and Element Cycling Functions of Hydrothermarchaeota in Hydrothermal Sediment.</title>
        <authorList>
            <person name="Zhou Z."/>
            <person name="Liu Y."/>
            <person name="Xu W."/>
            <person name="Pan J."/>
            <person name="Luo Z.H."/>
            <person name="Li M."/>
        </authorList>
    </citation>
    <scope>NUCLEOTIDE SEQUENCE [LARGE SCALE GENOMIC DNA]</scope>
    <source>
        <strain evidence="7">SpSt-1233</strain>
    </source>
</reference>
<dbReference type="GO" id="GO:0046872">
    <property type="term" value="F:metal ion binding"/>
    <property type="evidence" value="ECO:0007669"/>
    <property type="project" value="UniProtKB-KW"/>
</dbReference>
<dbReference type="EMBL" id="DSEC01000275">
    <property type="protein sequence ID" value="HER43589.1"/>
    <property type="molecule type" value="Genomic_DNA"/>
</dbReference>
<evidence type="ECO:0000313" key="7">
    <source>
        <dbReference type="EMBL" id="HER43589.1"/>
    </source>
</evidence>
<dbReference type="InterPro" id="IPR045382">
    <property type="entry name" value="DUF6529"/>
</dbReference>
<feature type="transmembrane region" description="Helical" evidence="5">
    <location>
        <begin position="107"/>
        <end position="132"/>
    </location>
</feature>
<evidence type="ECO:0000256" key="3">
    <source>
        <dbReference type="ARBA" id="ARBA00023004"/>
    </source>
</evidence>
<keyword evidence="5" id="KW-0472">Membrane</keyword>
<dbReference type="InterPro" id="IPR036909">
    <property type="entry name" value="Cyt_c-like_dom_sf"/>
</dbReference>
<dbReference type="Pfam" id="PF20139">
    <property type="entry name" value="DUF6529"/>
    <property type="match status" value="1"/>
</dbReference>
<dbReference type="GO" id="GO:0009055">
    <property type="term" value="F:electron transfer activity"/>
    <property type="evidence" value="ECO:0007669"/>
    <property type="project" value="InterPro"/>
</dbReference>
<protein>
    <submittedName>
        <fullName evidence="7">Cytochrome c</fullName>
    </submittedName>
</protein>
<name>A0A7V2AUT0_UNCEI</name>
<dbReference type="Gene3D" id="1.10.760.10">
    <property type="entry name" value="Cytochrome c-like domain"/>
    <property type="match status" value="1"/>
</dbReference>
<feature type="transmembrane region" description="Helical" evidence="5">
    <location>
        <begin position="47"/>
        <end position="66"/>
    </location>
</feature>
<evidence type="ECO:0000259" key="6">
    <source>
        <dbReference type="PROSITE" id="PS51007"/>
    </source>
</evidence>
<feature type="domain" description="Cytochrome c" evidence="6">
    <location>
        <begin position="160"/>
        <end position="243"/>
    </location>
</feature>
<dbReference type="Proteomes" id="UP000886069">
    <property type="component" value="Unassembled WGS sequence"/>
</dbReference>